<evidence type="ECO:0000256" key="1">
    <source>
        <dbReference type="ARBA" id="ARBA00093464"/>
    </source>
</evidence>
<feature type="compositionally biased region" description="Acidic residues" evidence="3">
    <location>
        <begin position="131"/>
        <end position="140"/>
    </location>
</feature>
<dbReference type="EMBL" id="CP000308">
    <property type="protein sequence ID" value="ABG12088.1"/>
    <property type="molecule type" value="Genomic_DNA"/>
</dbReference>
<gene>
    <name evidence="4" type="ordered locus">YPA_0119</name>
</gene>
<dbReference type="NCBIfam" id="NF008252">
    <property type="entry name" value="PRK11027.1-2"/>
    <property type="match status" value="1"/>
</dbReference>
<dbReference type="KEGG" id="ypa:YPA_0119"/>
<feature type="region of interest" description="Disordered" evidence="3">
    <location>
        <begin position="120"/>
        <end position="140"/>
    </location>
</feature>
<evidence type="ECO:0000256" key="3">
    <source>
        <dbReference type="SAM" id="MobiDB-lite"/>
    </source>
</evidence>
<dbReference type="NCBIfam" id="NF008251">
    <property type="entry name" value="PRK11027.1-1"/>
    <property type="match status" value="1"/>
</dbReference>
<dbReference type="Pfam" id="PF04219">
    <property type="entry name" value="DUF413"/>
    <property type="match status" value="1"/>
</dbReference>
<organism evidence="4 5">
    <name type="scientific">Yersinia pestis bv. Antiqua (strain Antiqua)</name>
    <dbReference type="NCBI Taxonomy" id="360102"/>
    <lineage>
        <taxon>Bacteria</taxon>
        <taxon>Pseudomonadati</taxon>
        <taxon>Pseudomonadota</taxon>
        <taxon>Gammaproteobacteria</taxon>
        <taxon>Enterobacterales</taxon>
        <taxon>Yersiniaceae</taxon>
        <taxon>Yersinia</taxon>
    </lineage>
</organism>
<protein>
    <recommendedName>
        <fullName evidence="2">Macrodomain Ori protein</fullName>
    </recommendedName>
</protein>
<proteinExistence type="inferred from homology"/>
<dbReference type="AlphaFoldDB" id="A0A0H2Y384"/>
<name>A0A0H2Y384_YERPA</name>
<comment type="similarity">
    <text evidence="1">Belongs to the MaoP family.</text>
</comment>
<reference evidence="4 5" key="1">
    <citation type="journal article" date="2006" name="J. Bacteriol.">
        <title>Complete genome sequence of Yersinia pestis strains Antiqua and Nepal516: evidence of gene reduction in an emerging pathogen.</title>
        <authorList>
            <person name="Chain P.S."/>
            <person name="Hu P."/>
            <person name="Malfatti S.A."/>
            <person name="Radnedge L."/>
            <person name="Larimer F."/>
            <person name="Vergez L.M."/>
            <person name="Worsham P."/>
            <person name="Chu M.C."/>
            <person name="Andersen G.L."/>
        </authorList>
    </citation>
    <scope>NUCLEOTIDE SEQUENCE [LARGE SCALE GENOMIC DNA]</scope>
    <source>
        <strain evidence="4 5">Antiqua</strain>
    </source>
</reference>
<evidence type="ECO:0000313" key="4">
    <source>
        <dbReference type="EMBL" id="ABG12088.1"/>
    </source>
</evidence>
<evidence type="ECO:0000256" key="2">
    <source>
        <dbReference type="ARBA" id="ARBA00093628"/>
    </source>
</evidence>
<accession>A0A0H2Y384</accession>
<dbReference type="Proteomes" id="UP000001971">
    <property type="component" value="Chromosome"/>
</dbReference>
<dbReference type="InterPro" id="IPR007335">
    <property type="entry name" value="DUF413"/>
</dbReference>
<dbReference type="NCBIfam" id="NF008253">
    <property type="entry name" value="PRK11027.1-4"/>
    <property type="match status" value="1"/>
</dbReference>
<evidence type="ECO:0000313" key="5">
    <source>
        <dbReference type="Proteomes" id="UP000001971"/>
    </source>
</evidence>
<sequence>MFCFTRCQAYLILRAINSTTMRELGACQMADSFITTNRFFDNKHYPRGFSRHGDFTIKEAQLLERHGYAFNELDSGKREPVTEEEQRFVAVCRGEREPVSAEEKVWSKYVIRTRQPKRFHTLSGGKPQMDAVEDYTDSDD</sequence>